<evidence type="ECO:0000256" key="3">
    <source>
        <dbReference type="ARBA" id="ARBA00024356"/>
    </source>
</evidence>
<evidence type="ECO:0000256" key="2">
    <source>
        <dbReference type="ARBA" id="ARBA00022679"/>
    </source>
</evidence>
<name>A0A0N9UXX5_SPHMC</name>
<dbReference type="PANTHER" id="PTHR34106">
    <property type="entry name" value="GLYCOSIDASE"/>
    <property type="match status" value="1"/>
</dbReference>
<dbReference type="Proteomes" id="UP000058074">
    <property type="component" value="Chromosome"/>
</dbReference>
<evidence type="ECO:0000313" key="5">
    <source>
        <dbReference type="Proteomes" id="UP000058074"/>
    </source>
</evidence>
<dbReference type="PANTHER" id="PTHR34106:SF5">
    <property type="entry name" value="GLYCOSIDASE"/>
    <property type="match status" value="1"/>
</dbReference>
<reference evidence="4 5" key="1">
    <citation type="journal article" date="2015" name="Genome Announc.">
        <title>Complete Genome Sequence of Polypropylene Glycol- and Polyethylene Glycol-Degrading Sphingopyxis macrogoltabida Strain EY-1.</title>
        <authorList>
            <person name="Ohtsubo Y."/>
            <person name="Nagata Y."/>
            <person name="Numata M."/>
            <person name="Tsuchikane K."/>
            <person name="Hosoyama A."/>
            <person name="Yamazoe A."/>
            <person name="Tsuda M."/>
            <person name="Fujita N."/>
            <person name="Kawai F."/>
        </authorList>
    </citation>
    <scope>NUCLEOTIDE SEQUENCE [LARGE SCALE GENOMIC DNA]</scope>
    <source>
        <strain evidence="4 5">EY-1</strain>
    </source>
</reference>
<dbReference type="AlphaFoldDB" id="A0A0N9UXX5"/>
<sequence>MPFETDRLIFGPDDVDLSRSPLAGSLDAETFVLGAFNPGLTRLASGNLLMMVRVAEALREPVENGHVHSIRWDAGRYARDAWPLELCDTSDPRTFLVRGGAWQVIALTSLSWLLPVELTPDGLAIVAIHYDRAIAPAAPFQCYGIEDARISRVDGRWLMTCCSVSPERHSTTLYSSDNGLDWRFEDIVLDHQNKDMLIFEGRIDGQYWAQTRPLGSLYFAYPPGSPWRAGPSINLATSPDALHWKPHREPGLRPHADTVATARMGGGTPPILTPDGWLTLWHGVEPKEIVGIYRTYWSLLDPDDPSRVLRGDHGPLLEANPELTRPIEDRMYVRDIVFTTGIADAGDHYIVASGESDLACRITHIPKHRFGL</sequence>
<dbReference type="SUPFAM" id="SSF75005">
    <property type="entry name" value="Arabinanase/levansucrase/invertase"/>
    <property type="match status" value="1"/>
</dbReference>
<dbReference type="OrthoDB" id="9776657at2"/>
<comment type="similarity">
    <text evidence="3">Belongs to the glycosyl hydrolase 130 family.</text>
</comment>
<evidence type="ECO:0000256" key="1">
    <source>
        <dbReference type="ARBA" id="ARBA00022676"/>
    </source>
</evidence>
<evidence type="ECO:0000313" key="4">
    <source>
        <dbReference type="EMBL" id="ALH79855.1"/>
    </source>
</evidence>
<dbReference type="InterPro" id="IPR007184">
    <property type="entry name" value="Mannoside_phosphorylase"/>
</dbReference>
<dbReference type="GO" id="GO:0016757">
    <property type="term" value="F:glycosyltransferase activity"/>
    <property type="evidence" value="ECO:0007669"/>
    <property type="project" value="UniProtKB-KW"/>
</dbReference>
<dbReference type="InterPro" id="IPR023296">
    <property type="entry name" value="Glyco_hydro_beta-prop_sf"/>
</dbReference>
<keyword evidence="1" id="KW-0328">Glycosyltransferase</keyword>
<dbReference type="Pfam" id="PF04041">
    <property type="entry name" value="Glyco_hydro_130"/>
    <property type="match status" value="1"/>
</dbReference>
<keyword evidence="2" id="KW-0808">Transferase</keyword>
<dbReference type="RefSeq" id="WP_054590128.1">
    <property type="nucleotide sequence ID" value="NZ_CP012700.1"/>
</dbReference>
<accession>A0A0N9UXX5</accession>
<dbReference type="KEGG" id="smag:AN936_05590"/>
<organism evidence="4 5">
    <name type="scientific">Sphingopyxis macrogoltabida</name>
    <name type="common">Sphingomonas macrogoltabidus</name>
    <dbReference type="NCBI Taxonomy" id="33050"/>
    <lineage>
        <taxon>Bacteria</taxon>
        <taxon>Pseudomonadati</taxon>
        <taxon>Pseudomonadota</taxon>
        <taxon>Alphaproteobacteria</taxon>
        <taxon>Sphingomonadales</taxon>
        <taxon>Sphingomonadaceae</taxon>
        <taxon>Sphingopyxis</taxon>
    </lineage>
</organism>
<dbReference type="PATRIC" id="fig|33050.5.peg.1165"/>
<dbReference type="EMBL" id="CP012700">
    <property type="protein sequence ID" value="ALH79855.1"/>
    <property type="molecule type" value="Genomic_DNA"/>
</dbReference>
<gene>
    <name evidence="4" type="ORF">AN936_05590</name>
</gene>
<keyword evidence="4" id="KW-0378">Hydrolase</keyword>
<protein>
    <submittedName>
        <fullName evidence="4">Glycosidase</fullName>
    </submittedName>
</protein>
<proteinExistence type="inferred from homology"/>
<dbReference type="GO" id="GO:0016798">
    <property type="term" value="F:hydrolase activity, acting on glycosyl bonds"/>
    <property type="evidence" value="ECO:0007669"/>
    <property type="project" value="UniProtKB-KW"/>
</dbReference>
<dbReference type="Gene3D" id="2.115.10.20">
    <property type="entry name" value="Glycosyl hydrolase domain, family 43"/>
    <property type="match status" value="1"/>
</dbReference>
<keyword evidence="4" id="KW-0326">Glycosidase</keyword>